<feature type="compositionally biased region" description="Low complexity" evidence="2">
    <location>
        <begin position="101"/>
        <end position="111"/>
    </location>
</feature>
<feature type="region of interest" description="Disordered" evidence="2">
    <location>
        <begin position="293"/>
        <end position="318"/>
    </location>
</feature>
<reference evidence="4 5" key="1">
    <citation type="submission" date="2018-06" db="EMBL/GenBank/DDBJ databases">
        <title>Sphaerisporangium craniellae sp. nov., isolated from a marine sponge in the South China Sea.</title>
        <authorList>
            <person name="Li L."/>
        </authorList>
    </citation>
    <scope>NUCLEOTIDE SEQUENCE [LARGE SCALE GENOMIC DNA]</scope>
    <source>
        <strain evidence="4 5">CCTCC AA 208026</strain>
    </source>
</reference>
<evidence type="ECO:0000256" key="2">
    <source>
        <dbReference type="SAM" id="MobiDB-lite"/>
    </source>
</evidence>
<gene>
    <name evidence="4" type="ORF">DQ384_00700</name>
</gene>
<feature type="domain" description="Histidine kinase/HSP90-like ATPase" evidence="3">
    <location>
        <begin position="175"/>
        <end position="286"/>
    </location>
</feature>
<dbReference type="GO" id="GO:0005524">
    <property type="term" value="F:ATP binding"/>
    <property type="evidence" value="ECO:0007669"/>
    <property type="project" value="UniProtKB-KW"/>
</dbReference>
<evidence type="ECO:0000256" key="1">
    <source>
        <dbReference type="ARBA" id="ARBA00022527"/>
    </source>
</evidence>
<keyword evidence="5" id="KW-1185">Reference proteome</keyword>
<dbReference type="EMBL" id="QOIL01000001">
    <property type="protein sequence ID" value="RCG33006.1"/>
    <property type="molecule type" value="Genomic_DNA"/>
</dbReference>
<feature type="region of interest" description="Disordered" evidence="2">
    <location>
        <begin position="38"/>
        <end position="57"/>
    </location>
</feature>
<dbReference type="CDD" id="cd16936">
    <property type="entry name" value="HATPase_RsbW-like"/>
    <property type="match status" value="1"/>
</dbReference>
<dbReference type="SUPFAM" id="SSF55874">
    <property type="entry name" value="ATPase domain of HSP90 chaperone/DNA topoisomerase II/histidine kinase"/>
    <property type="match status" value="1"/>
</dbReference>
<dbReference type="Gene3D" id="3.30.565.10">
    <property type="entry name" value="Histidine kinase-like ATPase, C-terminal domain"/>
    <property type="match status" value="1"/>
</dbReference>
<dbReference type="PANTHER" id="PTHR35526">
    <property type="entry name" value="ANTI-SIGMA-F FACTOR RSBW-RELATED"/>
    <property type="match status" value="1"/>
</dbReference>
<proteinExistence type="predicted"/>
<dbReference type="InterPro" id="IPR050267">
    <property type="entry name" value="Anti-sigma-factor_SerPK"/>
</dbReference>
<comment type="caution">
    <text evidence="4">The sequence shown here is derived from an EMBL/GenBank/DDBJ whole genome shotgun (WGS) entry which is preliminary data.</text>
</comment>
<accession>A0A367FRF3</accession>
<keyword evidence="1" id="KW-0418">Kinase</keyword>
<feature type="compositionally biased region" description="Basic and acidic residues" evidence="2">
    <location>
        <begin position="38"/>
        <end position="52"/>
    </location>
</feature>
<dbReference type="InterPro" id="IPR036890">
    <property type="entry name" value="HATPase_C_sf"/>
</dbReference>
<feature type="compositionally biased region" description="Basic and acidic residues" evidence="2">
    <location>
        <begin position="112"/>
        <end position="121"/>
    </location>
</feature>
<evidence type="ECO:0000313" key="5">
    <source>
        <dbReference type="Proteomes" id="UP000253094"/>
    </source>
</evidence>
<evidence type="ECO:0000313" key="4">
    <source>
        <dbReference type="EMBL" id="RCG33006.1"/>
    </source>
</evidence>
<dbReference type="AlphaFoldDB" id="A0A367FRF3"/>
<dbReference type="PANTHER" id="PTHR35526:SF3">
    <property type="entry name" value="ANTI-SIGMA-F FACTOR RSBW"/>
    <property type="match status" value="1"/>
</dbReference>
<dbReference type="InterPro" id="IPR003594">
    <property type="entry name" value="HATPase_dom"/>
</dbReference>
<dbReference type="Pfam" id="PF13581">
    <property type="entry name" value="HATPase_c_2"/>
    <property type="match status" value="1"/>
</dbReference>
<sequence>MTYRSALRCNFRHVRPTWAYAWNSRHKNWTEIRNSDNRLRHSEWSSNERREPIPPPLQHEWGLIREHRTGFSDGEGGAVPPSGPARVEPQQAGAARGGGPAAEVGPGSAAPPDREPAEGHGPRTQGNVDLHLGARPGPESGGTGGRGGRPHLGGRAVRPTDPLGSVELLGRSSSVTLARAYVRGLLLTAGRRETDDIELLVGELVANAVKHSNSGRVTGGTVKLKVYDDGEKVRVDVTDDGSPGTIPQIPAQVDPLSESGRGLWLVRELSSTWGWTQDPAGRTVWFEVEMTAGKHDDGDDGFRNDSGNHLDAARRPGA</sequence>
<keyword evidence="4" id="KW-0067">ATP-binding</keyword>
<organism evidence="4 5">
    <name type="scientific">Sphaerisporangium album</name>
    <dbReference type="NCBI Taxonomy" id="509200"/>
    <lineage>
        <taxon>Bacteria</taxon>
        <taxon>Bacillati</taxon>
        <taxon>Actinomycetota</taxon>
        <taxon>Actinomycetes</taxon>
        <taxon>Streptosporangiales</taxon>
        <taxon>Streptosporangiaceae</taxon>
        <taxon>Sphaerisporangium</taxon>
    </lineage>
</organism>
<keyword evidence="1" id="KW-0723">Serine/threonine-protein kinase</keyword>
<name>A0A367FRF3_9ACTN</name>
<dbReference type="GO" id="GO:0004674">
    <property type="term" value="F:protein serine/threonine kinase activity"/>
    <property type="evidence" value="ECO:0007669"/>
    <property type="project" value="UniProtKB-KW"/>
</dbReference>
<dbReference type="OrthoDB" id="3423431at2"/>
<evidence type="ECO:0000259" key="3">
    <source>
        <dbReference type="Pfam" id="PF13581"/>
    </source>
</evidence>
<dbReference type="Proteomes" id="UP000253094">
    <property type="component" value="Unassembled WGS sequence"/>
</dbReference>
<feature type="region of interest" description="Disordered" evidence="2">
    <location>
        <begin position="69"/>
        <end position="164"/>
    </location>
</feature>
<keyword evidence="1" id="KW-0808">Transferase</keyword>
<feature type="compositionally biased region" description="Gly residues" evidence="2">
    <location>
        <begin position="139"/>
        <end position="151"/>
    </location>
</feature>
<protein>
    <submittedName>
        <fullName evidence="4">ATP-binding protein</fullName>
    </submittedName>
</protein>
<keyword evidence="4" id="KW-0547">Nucleotide-binding</keyword>